<dbReference type="RefSeq" id="WP_210061279.1">
    <property type="nucleotide sequence ID" value="NZ_JAGGLJ010000012.1"/>
</dbReference>
<accession>A0ABS4KDE2</accession>
<keyword evidence="4" id="KW-1185">Reference proteome</keyword>
<dbReference type="Gene3D" id="3.40.190.120">
    <property type="entry name" value="Osmoprotection protein (prox), domain 2"/>
    <property type="match status" value="1"/>
</dbReference>
<feature type="domain" description="ABC-type glycine betaine transport system substrate-binding" evidence="2">
    <location>
        <begin position="30"/>
        <end position="297"/>
    </location>
</feature>
<proteinExistence type="predicted"/>
<evidence type="ECO:0000256" key="1">
    <source>
        <dbReference type="SAM" id="SignalP"/>
    </source>
</evidence>
<feature type="chain" id="PRO_5045605611" evidence="1">
    <location>
        <begin position="24"/>
        <end position="307"/>
    </location>
</feature>
<evidence type="ECO:0000259" key="2">
    <source>
        <dbReference type="Pfam" id="PF04069"/>
    </source>
</evidence>
<dbReference type="EMBL" id="JAGGLJ010000012">
    <property type="protein sequence ID" value="MBP2025788.1"/>
    <property type="molecule type" value="Genomic_DNA"/>
</dbReference>
<organism evidence="3 4">
    <name type="scientific">Peptoniphilus stercorisuis</name>
    <dbReference type="NCBI Taxonomy" id="1436965"/>
    <lineage>
        <taxon>Bacteria</taxon>
        <taxon>Bacillati</taxon>
        <taxon>Bacillota</taxon>
        <taxon>Tissierellia</taxon>
        <taxon>Tissierellales</taxon>
        <taxon>Peptoniphilaceae</taxon>
        <taxon>Peptoniphilus</taxon>
    </lineage>
</organism>
<dbReference type="InterPro" id="IPR007210">
    <property type="entry name" value="ABC_Gly_betaine_transp_sub-bd"/>
</dbReference>
<dbReference type="Gene3D" id="3.40.190.10">
    <property type="entry name" value="Periplasmic binding protein-like II"/>
    <property type="match status" value="1"/>
</dbReference>
<dbReference type="PROSITE" id="PS51257">
    <property type="entry name" value="PROKAR_LIPOPROTEIN"/>
    <property type="match status" value="1"/>
</dbReference>
<comment type="caution">
    <text evidence="3">The sequence shown here is derived from an EMBL/GenBank/DDBJ whole genome shotgun (WGS) entry which is preliminary data.</text>
</comment>
<dbReference type="Proteomes" id="UP001519306">
    <property type="component" value="Unassembled WGS sequence"/>
</dbReference>
<evidence type="ECO:0000313" key="4">
    <source>
        <dbReference type="Proteomes" id="UP001519306"/>
    </source>
</evidence>
<gene>
    <name evidence="3" type="ORF">J2Z71_001335</name>
</gene>
<reference evidence="3 4" key="1">
    <citation type="submission" date="2021-03" db="EMBL/GenBank/DDBJ databases">
        <title>Genomic Encyclopedia of Type Strains, Phase IV (KMG-IV): sequencing the most valuable type-strain genomes for metagenomic binning, comparative biology and taxonomic classification.</title>
        <authorList>
            <person name="Goeker M."/>
        </authorList>
    </citation>
    <scope>NUCLEOTIDE SEQUENCE [LARGE SCALE GENOMIC DNA]</scope>
    <source>
        <strain evidence="3 4">DSM 27563</strain>
    </source>
</reference>
<dbReference type="SUPFAM" id="SSF53850">
    <property type="entry name" value="Periplasmic binding protein-like II"/>
    <property type="match status" value="1"/>
</dbReference>
<dbReference type="CDD" id="cd13608">
    <property type="entry name" value="PBP2_OpuCC_like"/>
    <property type="match status" value="1"/>
</dbReference>
<sequence>MKLKKIFSIFLCALILTSCSLPGLGENAKKDIVIASGNNTEKQVLAEILKQMIEHYSDDLKVDIINNLGSTTLIHTTMLNGDVNISSGMYTGTSLTGELAMDPITDPELAMDTVQKGYKERFNRVWFPSYGFANTYAFMVREDYAKEHNLEKISDLVDLKDDMKVGVDTAWMDRKGDGYEDFKKKYSFEFKNIYPMELGLLYSAVKNEEMDAVLGYSTDGRINSYKLILLEDDLQLFPAYDCSPVASQEVLDEHPELENIIMKLIGKIDTVTMQSMNKKGAEDQIEPKYVAKEFLEENNYFENEVTK</sequence>
<evidence type="ECO:0000313" key="3">
    <source>
        <dbReference type="EMBL" id="MBP2025788.1"/>
    </source>
</evidence>
<dbReference type="Pfam" id="PF04069">
    <property type="entry name" value="OpuAC"/>
    <property type="match status" value="1"/>
</dbReference>
<name>A0ABS4KDE2_9FIRM</name>
<keyword evidence="1" id="KW-0732">Signal</keyword>
<protein>
    <submittedName>
        <fullName evidence="3">Osmoprotectant transport system substrate-binding protein</fullName>
    </submittedName>
</protein>
<feature type="signal peptide" evidence="1">
    <location>
        <begin position="1"/>
        <end position="23"/>
    </location>
</feature>